<keyword evidence="3" id="KW-1185">Reference proteome</keyword>
<dbReference type="Proteomes" id="UP000008549">
    <property type="component" value="Unassembled WGS sequence"/>
</dbReference>
<accession>B6IE07</accession>
<gene>
    <name evidence="2 4" type="ORF">CBG26643</name>
    <name evidence="2" type="ORF">CBG_26643</name>
</gene>
<protein>
    <submittedName>
        <fullName evidence="2">Protein CBG26643</fullName>
    </submittedName>
</protein>
<organism evidence="2 3">
    <name type="scientific">Caenorhabditis briggsae</name>
    <dbReference type="NCBI Taxonomy" id="6238"/>
    <lineage>
        <taxon>Eukaryota</taxon>
        <taxon>Metazoa</taxon>
        <taxon>Ecdysozoa</taxon>
        <taxon>Nematoda</taxon>
        <taxon>Chromadorea</taxon>
        <taxon>Rhabditida</taxon>
        <taxon>Rhabditina</taxon>
        <taxon>Rhabditomorpha</taxon>
        <taxon>Rhabditoidea</taxon>
        <taxon>Rhabditidae</taxon>
        <taxon>Peloderinae</taxon>
        <taxon>Caenorhabditis</taxon>
    </lineage>
</organism>
<name>B6IE07_CAEBR</name>
<evidence type="ECO:0000313" key="4">
    <source>
        <dbReference type="WormBase" id="CBG26643"/>
    </source>
</evidence>
<dbReference type="HOGENOM" id="CLU_2575992_0_0_1"/>
<evidence type="ECO:0000313" key="3">
    <source>
        <dbReference type="Proteomes" id="UP000008549"/>
    </source>
</evidence>
<dbReference type="WormBase" id="CBG26643">
    <property type="protein sequence ID" value="CBP28417"/>
    <property type="gene ID" value="WBGene00088057"/>
</dbReference>
<evidence type="ECO:0000313" key="2">
    <source>
        <dbReference type="EMBL" id="CAS01071.1"/>
    </source>
</evidence>
<sequence>MRKFLLKTAEERKLTTTKMQRHLKQQLGGQGGRRRDWQKRKTWRRRKAMSPDEPDFDSLVLNGTMFERRWEGIYQRRQWRR</sequence>
<dbReference type="GeneID" id="68918120"/>
<reference evidence="2 3" key="1">
    <citation type="journal article" date="2003" name="PLoS Biol.">
        <title>The genome sequence of Caenorhabditis briggsae: a platform for comparative genomics.</title>
        <authorList>
            <person name="Stein L.D."/>
            <person name="Bao Z."/>
            <person name="Blasiar D."/>
            <person name="Blumenthal T."/>
            <person name="Brent M.R."/>
            <person name="Chen N."/>
            <person name="Chinwalla A."/>
            <person name="Clarke L."/>
            <person name="Clee C."/>
            <person name="Coghlan A."/>
            <person name="Coulson A."/>
            <person name="D'Eustachio P."/>
            <person name="Fitch D.H."/>
            <person name="Fulton L.A."/>
            <person name="Fulton R.E."/>
            <person name="Griffiths-Jones S."/>
            <person name="Harris T.W."/>
            <person name="Hillier L.W."/>
            <person name="Kamath R."/>
            <person name="Kuwabara P.E."/>
            <person name="Mardis E.R."/>
            <person name="Marra M.A."/>
            <person name="Miner T.L."/>
            <person name="Minx P."/>
            <person name="Mullikin J.C."/>
            <person name="Plumb R.W."/>
            <person name="Rogers J."/>
            <person name="Schein J.E."/>
            <person name="Sohrmann M."/>
            <person name="Spieth J."/>
            <person name="Stajich J.E."/>
            <person name="Wei C."/>
            <person name="Willey D."/>
            <person name="Wilson R.K."/>
            <person name="Durbin R."/>
            <person name="Waterston R.H."/>
        </authorList>
    </citation>
    <scope>NUCLEOTIDE SEQUENCE [LARGE SCALE GENOMIC DNA]</scope>
    <source>
        <strain evidence="2 3">AF16</strain>
    </source>
</reference>
<dbReference type="EMBL" id="HE601091">
    <property type="protein sequence ID" value="CAS01071.1"/>
    <property type="molecule type" value="Genomic_DNA"/>
</dbReference>
<dbReference type="RefSeq" id="XP_045100628.1">
    <property type="nucleotide sequence ID" value="XM_045240877.1"/>
</dbReference>
<dbReference type="AlphaFoldDB" id="B6IE07"/>
<reference evidence="2 3" key="2">
    <citation type="journal article" date="2011" name="PLoS Genet.">
        <title>Caenorhabditis briggsae recombinant inbred line genotypes reveal inter-strain incompatibility and the evolution of recombination.</title>
        <authorList>
            <person name="Ross J.A."/>
            <person name="Koboldt D.C."/>
            <person name="Staisch J.E."/>
            <person name="Chamberlin H.M."/>
            <person name="Gupta B.P."/>
            <person name="Miller R.D."/>
            <person name="Baird S.E."/>
            <person name="Haag E.S."/>
        </authorList>
    </citation>
    <scope>NUCLEOTIDE SEQUENCE [LARGE SCALE GENOMIC DNA]</scope>
    <source>
        <strain evidence="2 3">AF16</strain>
    </source>
</reference>
<evidence type="ECO:0000256" key="1">
    <source>
        <dbReference type="SAM" id="MobiDB-lite"/>
    </source>
</evidence>
<proteinExistence type="predicted"/>
<feature type="compositionally biased region" description="Basic residues" evidence="1">
    <location>
        <begin position="36"/>
        <end position="48"/>
    </location>
</feature>
<feature type="region of interest" description="Disordered" evidence="1">
    <location>
        <begin position="17"/>
        <end position="54"/>
    </location>
</feature>
<dbReference type="CTD" id="68918120"/>
<dbReference type="KEGG" id="cbr:CBG_26643"/>